<comment type="catalytic activity">
    <reaction evidence="9">
        <text>alpha-D-glucose 1-phosphate + ATP + H(+) = ADP-alpha-D-glucose + diphosphate</text>
        <dbReference type="Rhea" id="RHEA:12120"/>
        <dbReference type="ChEBI" id="CHEBI:15378"/>
        <dbReference type="ChEBI" id="CHEBI:30616"/>
        <dbReference type="ChEBI" id="CHEBI:33019"/>
        <dbReference type="ChEBI" id="CHEBI:57498"/>
        <dbReference type="ChEBI" id="CHEBI:58601"/>
        <dbReference type="EC" id="2.7.7.27"/>
    </reaction>
</comment>
<dbReference type="Gene3D" id="3.90.550.10">
    <property type="entry name" value="Spore Coat Polysaccharide Biosynthesis Protein SpsA, Chain A"/>
    <property type="match status" value="1"/>
</dbReference>
<comment type="similarity">
    <text evidence="1 9">Belongs to the bacterial/plant glucose-1-phosphate adenylyltransferase family.</text>
</comment>
<dbReference type="Gene3D" id="2.160.10.10">
    <property type="entry name" value="Hexapeptide repeat proteins"/>
    <property type="match status" value="1"/>
</dbReference>
<dbReference type="InterPro" id="IPR005835">
    <property type="entry name" value="NTP_transferase_dom"/>
</dbReference>
<keyword evidence="15" id="KW-1185">Reference proteome</keyword>
<dbReference type="SUPFAM" id="SSF51161">
    <property type="entry name" value="Trimeric LpxA-like enzymes"/>
    <property type="match status" value="1"/>
</dbReference>
<dbReference type="EMBL" id="CP128400">
    <property type="protein sequence ID" value="WJW68185.1"/>
    <property type="molecule type" value="Genomic_DNA"/>
</dbReference>
<evidence type="ECO:0000256" key="4">
    <source>
        <dbReference type="ARBA" id="ARBA00022695"/>
    </source>
</evidence>
<feature type="binding site" evidence="9">
    <location>
        <position position="102"/>
    </location>
    <ligand>
        <name>alpha-D-glucose 1-phosphate</name>
        <dbReference type="ChEBI" id="CHEBI:58601"/>
    </ligand>
</feature>
<dbReference type="InterPro" id="IPR005836">
    <property type="entry name" value="ADP_Glu_pyroP_CS"/>
</dbReference>
<dbReference type="Proteomes" id="UP001431572">
    <property type="component" value="Chromosome 2"/>
</dbReference>
<name>A0A8T7M807_9CHLR</name>
<reference evidence="12 14" key="1">
    <citation type="submission" date="2020-06" db="EMBL/GenBank/DDBJ databases">
        <title>Anoxygenic phototrophic Chloroflexota member uses a Type I reaction center.</title>
        <authorList>
            <person name="Tsuji J.M."/>
            <person name="Shaw N.A."/>
            <person name="Nagashima S."/>
            <person name="Venkiteswaran J."/>
            <person name="Schiff S.L."/>
            <person name="Hanada S."/>
            <person name="Tank M."/>
            <person name="Neufeld J.D."/>
        </authorList>
    </citation>
    <scope>NUCLEOTIDE SEQUENCE [LARGE SCALE GENOMIC DNA]</scope>
    <source>
        <strain evidence="12">L227-S17</strain>
    </source>
</reference>
<comment type="function">
    <text evidence="9">Involved in the biosynthesis of ADP-glucose, a building block required for the elongation reactions to produce glycogen. Catalyzes the reaction between ATP and alpha-D-glucose 1-phosphate (G1P) to produce pyrophosphate and ADP-Glc.</text>
</comment>
<evidence type="ECO:0000256" key="5">
    <source>
        <dbReference type="ARBA" id="ARBA00022741"/>
    </source>
</evidence>
<evidence type="ECO:0000256" key="3">
    <source>
        <dbReference type="ARBA" id="ARBA00022679"/>
    </source>
</evidence>
<evidence type="ECO:0000259" key="11">
    <source>
        <dbReference type="Pfam" id="PF24894"/>
    </source>
</evidence>
<dbReference type="NCBIfam" id="NF003670">
    <property type="entry name" value="PRK05293.1"/>
    <property type="match status" value="1"/>
</dbReference>
<dbReference type="PANTHER" id="PTHR43523:SF2">
    <property type="entry name" value="GLUCOSE-1-PHOSPHATE ADENYLYLTRANSFERASE"/>
    <property type="match status" value="1"/>
</dbReference>
<keyword evidence="8 9" id="KW-0119">Carbohydrate metabolism</keyword>
<dbReference type="RefSeq" id="WP_341470091.1">
    <property type="nucleotide sequence ID" value="NZ_CP128400.1"/>
</dbReference>
<feature type="binding site" evidence="9">
    <location>
        <position position="193"/>
    </location>
    <ligand>
        <name>alpha-D-glucose 1-phosphate</name>
        <dbReference type="ChEBI" id="CHEBI:58601"/>
    </ligand>
</feature>
<feature type="site" description="Could play a key role in the communication between the regulatory and the substrate sites" evidence="9">
    <location>
        <position position="101"/>
    </location>
</feature>
<evidence type="ECO:0000256" key="1">
    <source>
        <dbReference type="ARBA" id="ARBA00010443"/>
    </source>
</evidence>
<evidence type="ECO:0000256" key="9">
    <source>
        <dbReference type="HAMAP-Rule" id="MF_00624"/>
    </source>
</evidence>
<sequence length="431" mass="47859">MSRPNRNVLTIILAGGQGERLSIFSEKRAKPAVPFAGKYRIIDFALSNCVNSGLFDILVLTQYRPLSLHDHIGNGKPWDLDRLHGGVRMVSPYLGRKDSDWYRGTADAVYQNINELEETDAEYVLILGGDHIYKMDYRPMLQLHREKGAEATVGVMRVPLEEAHRFGIVAADDEGRVVEFQEKPKQPKSNLVSMGIYVFNKNYLIEKLTKDAQDSSSKHDFGHSIIPGMLNAGDKLYAYTFDGYWRDVGTVHSYWEANMELLQDPPELDLYERSWVVYTRSEERPSAVIEASANVKDSLISHGCQVHGQVINSVLSPGVIVEEGAIVRDSIIMIDSVIGKGSVIDKTVIDKEVIIGEGSIIGYGDDTTPNKFEPHKLNTGITIIGKRAQLPANVKIGRNCKIGTDVKPEDFPSLELGSAETVTAAVQTTRK</sequence>
<feature type="domain" description="Glucose-1-phosphate adenylyltransferase/Bifunctional protein GlmU-like C-terminal hexapeptide" evidence="11">
    <location>
        <begin position="292"/>
        <end position="384"/>
    </location>
</feature>
<dbReference type="EMBL" id="JACATZ010000003">
    <property type="protein sequence ID" value="NWJ48249.1"/>
    <property type="molecule type" value="Genomic_DNA"/>
</dbReference>
<dbReference type="SUPFAM" id="SSF53448">
    <property type="entry name" value="Nucleotide-diphospho-sugar transferases"/>
    <property type="match status" value="1"/>
</dbReference>
<feature type="site" description="Could play a key role in the communication between the regulatory and the substrate sites" evidence="9">
    <location>
        <position position="62"/>
    </location>
</feature>
<dbReference type="Pfam" id="PF24894">
    <property type="entry name" value="Hexapep_GlmU"/>
    <property type="match status" value="1"/>
</dbReference>
<dbReference type="InterPro" id="IPR011004">
    <property type="entry name" value="Trimer_LpxA-like_sf"/>
</dbReference>
<keyword evidence="2 9" id="KW-0321">Glycogen metabolism</keyword>
<dbReference type="NCBIfam" id="TIGR02092">
    <property type="entry name" value="glgD"/>
    <property type="match status" value="1"/>
</dbReference>
<evidence type="ECO:0000259" key="10">
    <source>
        <dbReference type="Pfam" id="PF00483"/>
    </source>
</evidence>
<dbReference type="AlphaFoldDB" id="A0A8T7M807"/>
<dbReference type="InterPro" id="IPR011831">
    <property type="entry name" value="ADP-Glc_PPase"/>
</dbReference>
<keyword evidence="7 9" id="KW-0320">Glycogen biosynthesis</keyword>
<evidence type="ECO:0000256" key="6">
    <source>
        <dbReference type="ARBA" id="ARBA00022840"/>
    </source>
</evidence>
<evidence type="ECO:0000256" key="2">
    <source>
        <dbReference type="ARBA" id="ARBA00022600"/>
    </source>
</evidence>
<evidence type="ECO:0000313" key="13">
    <source>
        <dbReference type="EMBL" id="WJW68185.1"/>
    </source>
</evidence>
<dbReference type="PROSITE" id="PS00809">
    <property type="entry name" value="ADP_GLC_PYROPHOSPH_2"/>
    <property type="match status" value="1"/>
</dbReference>
<feature type="binding site" evidence="9">
    <location>
        <position position="167"/>
    </location>
    <ligand>
        <name>alpha-D-glucose 1-phosphate</name>
        <dbReference type="ChEBI" id="CHEBI:58601"/>
    </ligand>
</feature>
<dbReference type="EC" id="2.7.7.27" evidence="9"/>
<feature type="domain" description="Nucleotidyl transferase" evidence="10">
    <location>
        <begin position="10"/>
        <end position="263"/>
    </location>
</feature>
<keyword evidence="4 9" id="KW-0548">Nucleotidyltransferase</keyword>
<evidence type="ECO:0000256" key="7">
    <source>
        <dbReference type="ARBA" id="ARBA00023056"/>
    </source>
</evidence>
<dbReference type="GO" id="GO:0005978">
    <property type="term" value="P:glycogen biosynthetic process"/>
    <property type="evidence" value="ECO:0007669"/>
    <property type="project" value="UniProtKB-UniRule"/>
</dbReference>
<dbReference type="InterPro" id="IPR056818">
    <property type="entry name" value="GlmU/GlgC-like_hexapep"/>
</dbReference>
<evidence type="ECO:0000313" key="15">
    <source>
        <dbReference type="Proteomes" id="UP001431572"/>
    </source>
</evidence>
<comment type="pathway">
    <text evidence="9">Glycan biosynthesis; glycogen biosynthesis.</text>
</comment>
<protein>
    <recommendedName>
        <fullName evidence="9">Glucose-1-phosphate adenylyltransferase</fullName>
        <ecNumber evidence="9">2.7.7.27</ecNumber>
    </recommendedName>
    <alternativeName>
        <fullName evidence="9">ADP-glucose pyrophosphorylase</fullName>
        <shortName evidence="9">ADPGlc PPase</shortName>
    </alternativeName>
    <alternativeName>
        <fullName evidence="9">ADP-glucose synthase</fullName>
    </alternativeName>
</protein>
<evidence type="ECO:0000313" key="14">
    <source>
        <dbReference type="Proteomes" id="UP000521676"/>
    </source>
</evidence>
<dbReference type="HAMAP" id="MF_00624">
    <property type="entry name" value="GlgC"/>
    <property type="match status" value="1"/>
</dbReference>
<dbReference type="GO" id="GO:0008878">
    <property type="term" value="F:glucose-1-phosphate adenylyltransferase activity"/>
    <property type="evidence" value="ECO:0007669"/>
    <property type="project" value="UniProtKB-UniRule"/>
</dbReference>
<gene>
    <name evidence="9" type="primary">glgC</name>
    <name evidence="12" type="ORF">HXX08_20530</name>
    <name evidence="13" type="ORF">OZ401_003789</name>
</gene>
<comment type="subunit">
    <text evidence="9">Homotetramer.</text>
</comment>
<keyword evidence="3 9" id="KW-0808">Transferase</keyword>
<evidence type="ECO:0000256" key="8">
    <source>
        <dbReference type="ARBA" id="ARBA00023277"/>
    </source>
</evidence>
<dbReference type="CDD" id="cd02508">
    <property type="entry name" value="ADP_Glucose_PP"/>
    <property type="match status" value="1"/>
</dbReference>
<dbReference type="Pfam" id="PF00483">
    <property type="entry name" value="NTP_transferase"/>
    <property type="match status" value="1"/>
</dbReference>
<keyword evidence="6 9" id="KW-0067">ATP-binding</keyword>
<reference evidence="13" key="2">
    <citation type="journal article" date="2024" name="Nature">
        <title>Anoxygenic phototroph of the Chloroflexota uses a type I reaction centre.</title>
        <authorList>
            <person name="Tsuji J.M."/>
            <person name="Shaw N.A."/>
            <person name="Nagashima S."/>
            <person name="Venkiteswaran J.J."/>
            <person name="Schiff S.L."/>
            <person name="Watanabe T."/>
            <person name="Fukui M."/>
            <person name="Hanada S."/>
            <person name="Tank M."/>
            <person name="Neufeld J.D."/>
        </authorList>
    </citation>
    <scope>NUCLEOTIDE SEQUENCE</scope>
    <source>
        <strain evidence="13">L227-S17</strain>
    </source>
</reference>
<dbReference type="PROSITE" id="PS00810">
    <property type="entry name" value="ADP_GLC_PYROPHOSPH_3"/>
    <property type="match status" value="1"/>
</dbReference>
<dbReference type="InterPro" id="IPR023049">
    <property type="entry name" value="GlgC_bac"/>
</dbReference>
<feature type="binding site" evidence="9">
    <location>
        <begin position="182"/>
        <end position="183"/>
    </location>
    <ligand>
        <name>alpha-D-glucose 1-phosphate</name>
        <dbReference type="ChEBI" id="CHEBI:58601"/>
    </ligand>
</feature>
<dbReference type="GO" id="GO:0005524">
    <property type="term" value="F:ATP binding"/>
    <property type="evidence" value="ECO:0007669"/>
    <property type="project" value="UniProtKB-KW"/>
</dbReference>
<organism evidence="12 14">
    <name type="scientific">Candidatus Chlorohelix allophototropha</name>
    <dbReference type="NCBI Taxonomy" id="3003348"/>
    <lineage>
        <taxon>Bacteria</taxon>
        <taxon>Bacillati</taxon>
        <taxon>Chloroflexota</taxon>
        <taxon>Chloroflexia</taxon>
        <taxon>Candidatus Chloroheliales</taxon>
        <taxon>Candidatus Chloroheliaceae</taxon>
        <taxon>Candidatus Chlorohelix</taxon>
    </lineage>
</organism>
<accession>A0A8T7M807</accession>
<dbReference type="Proteomes" id="UP000521676">
    <property type="component" value="Unassembled WGS sequence"/>
</dbReference>
<evidence type="ECO:0000313" key="12">
    <source>
        <dbReference type="EMBL" id="NWJ48249.1"/>
    </source>
</evidence>
<dbReference type="NCBIfam" id="TIGR02091">
    <property type="entry name" value="glgC"/>
    <property type="match status" value="1"/>
</dbReference>
<dbReference type="PANTHER" id="PTHR43523">
    <property type="entry name" value="GLUCOSE-1-PHOSPHATE ADENYLYLTRANSFERASE-RELATED"/>
    <property type="match status" value="1"/>
</dbReference>
<keyword evidence="5 9" id="KW-0547">Nucleotide-binding</keyword>
<dbReference type="InterPro" id="IPR011832">
    <property type="entry name" value="GlgDAde_trans"/>
</dbReference>
<proteinExistence type="inferred from homology"/>
<dbReference type="InterPro" id="IPR029044">
    <property type="entry name" value="Nucleotide-diphossugar_trans"/>
</dbReference>
<dbReference type="CDD" id="cd04651">
    <property type="entry name" value="LbH_G1P_AT_C"/>
    <property type="match status" value="1"/>
</dbReference>